<keyword evidence="2" id="KW-0560">Oxidoreductase</keyword>
<dbReference type="GO" id="GO:0008270">
    <property type="term" value="F:zinc ion binding"/>
    <property type="evidence" value="ECO:0007669"/>
    <property type="project" value="InterPro"/>
</dbReference>
<evidence type="ECO:0000313" key="4">
    <source>
        <dbReference type="EMBL" id="SHN13449.1"/>
    </source>
</evidence>
<keyword evidence="1" id="KW-0521">NADP</keyword>
<dbReference type="InterPro" id="IPR020843">
    <property type="entry name" value="ER"/>
</dbReference>
<dbReference type="InterPro" id="IPR002364">
    <property type="entry name" value="Quin_OxRdtase/zeta-crystal_CS"/>
</dbReference>
<dbReference type="OrthoDB" id="9805883at2"/>
<dbReference type="InterPro" id="IPR013154">
    <property type="entry name" value="ADH-like_N"/>
</dbReference>
<evidence type="ECO:0000259" key="3">
    <source>
        <dbReference type="SMART" id="SM00829"/>
    </source>
</evidence>
<gene>
    <name evidence="4" type="ORF">SAMN05216499_1225</name>
</gene>
<dbReference type="EMBL" id="FRBI01000022">
    <property type="protein sequence ID" value="SHN13449.1"/>
    <property type="molecule type" value="Genomic_DNA"/>
</dbReference>
<dbReference type="InterPro" id="IPR013149">
    <property type="entry name" value="ADH-like_C"/>
</dbReference>
<dbReference type="GO" id="GO:0070402">
    <property type="term" value="F:NADPH binding"/>
    <property type="evidence" value="ECO:0007669"/>
    <property type="project" value="TreeGrafter"/>
</dbReference>
<dbReference type="GO" id="GO:0016651">
    <property type="term" value="F:oxidoreductase activity, acting on NAD(P)H"/>
    <property type="evidence" value="ECO:0007669"/>
    <property type="project" value="TreeGrafter"/>
</dbReference>
<sequence length="323" mass="32478">MKAVVLDAARSGADAGGRYRLDDVPEPVPGPGEVAVRVAYAGVQWGDVLVRDGHIPLARPFVPGFEAAGQIVSVGEGVARERVGEEVVALVYGGACAEVVVAPDALALGIGGAPLRDAAGLGWAGPTAYDLVGQVGRVREGDRVLIHAAAGGVGTLAAQLARAAGAAEVVGVAGSPERAAYAGDFGFDRVVLRDAFPEVFGKEGFDIVLDPVGGATRTANVALLAPHGRLAVYGNLAGHEPVEVSADELLMRGLSVLAYNSALLSRTHPARLAASARHVLGLLADGRIRVGLGDEPGLDGAGGAVSRLAAGAGAPGRTLLRVG</sequence>
<dbReference type="STRING" id="310782.SAMN05216499_1225"/>
<organism evidence="4 5">
    <name type="scientific">Actinacidiphila paucisporea</name>
    <dbReference type="NCBI Taxonomy" id="310782"/>
    <lineage>
        <taxon>Bacteria</taxon>
        <taxon>Bacillati</taxon>
        <taxon>Actinomycetota</taxon>
        <taxon>Actinomycetes</taxon>
        <taxon>Kitasatosporales</taxon>
        <taxon>Streptomycetaceae</taxon>
        <taxon>Actinacidiphila</taxon>
    </lineage>
</organism>
<dbReference type="PROSITE" id="PS01162">
    <property type="entry name" value="QOR_ZETA_CRYSTAL"/>
    <property type="match status" value="1"/>
</dbReference>
<keyword evidence="5" id="KW-1185">Reference proteome</keyword>
<accession>A0A1M7P9L7</accession>
<dbReference type="SUPFAM" id="SSF51735">
    <property type="entry name" value="NAD(P)-binding Rossmann-fold domains"/>
    <property type="match status" value="1"/>
</dbReference>
<dbReference type="InterPro" id="IPR011032">
    <property type="entry name" value="GroES-like_sf"/>
</dbReference>
<dbReference type="SMART" id="SM00829">
    <property type="entry name" value="PKS_ER"/>
    <property type="match status" value="1"/>
</dbReference>
<name>A0A1M7P9L7_9ACTN</name>
<dbReference type="Gene3D" id="3.90.180.10">
    <property type="entry name" value="Medium-chain alcohol dehydrogenases, catalytic domain"/>
    <property type="match status" value="1"/>
</dbReference>
<dbReference type="RefSeq" id="WP_073501510.1">
    <property type="nucleotide sequence ID" value="NZ_FRBI01000022.1"/>
</dbReference>
<evidence type="ECO:0000313" key="5">
    <source>
        <dbReference type="Proteomes" id="UP000184111"/>
    </source>
</evidence>
<dbReference type="PANTHER" id="PTHR48106:SF18">
    <property type="entry name" value="QUINONE OXIDOREDUCTASE PIG3"/>
    <property type="match status" value="1"/>
</dbReference>
<evidence type="ECO:0000256" key="2">
    <source>
        <dbReference type="ARBA" id="ARBA00023002"/>
    </source>
</evidence>
<protein>
    <submittedName>
        <fullName evidence="4">NADPH2:quinone reductase</fullName>
    </submittedName>
</protein>
<evidence type="ECO:0000256" key="1">
    <source>
        <dbReference type="ARBA" id="ARBA00022857"/>
    </source>
</evidence>
<dbReference type="PANTHER" id="PTHR48106">
    <property type="entry name" value="QUINONE OXIDOREDUCTASE PIG3-RELATED"/>
    <property type="match status" value="1"/>
</dbReference>
<dbReference type="Proteomes" id="UP000184111">
    <property type="component" value="Unassembled WGS sequence"/>
</dbReference>
<dbReference type="SUPFAM" id="SSF50129">
    <property type="entry name" value="GroES-like"/>
    <property type="match status" value="1"/>
</dbReference>
<feature type="domain" description="Enoyl reductase (ER)" evidence="3">
    <location>
        <begin position="16"/>
        <end position="320"/>
    </location>
</feature>
<dbReference type="Pfam" id="PF08240">
    <property type="entry name" value="ADH_N"/>
    <property type="match status" value="1"/>
</dbReference>
<dbReference type="InterPro" id="IPR036291">
    <property type="entry name" value="NAD(P)-bd_dom_sf"/>
</dbReference>
<proteinExistence type="predicted"/>
<dbReference type="Gene3D" id="3.40.50.720">
    <property type="entry name" value="NAD(P)-binding Rossmann-like Domain"/>
    <property type="match status" value="1"/>
</dbReference>
<reference evidence="4 5" key="1">
    <citation type="submission" date="2016-11" db="EMBL/GenBank/DDBJ databases">
        <authorList>
            <person name="Jaros S."/>
            <person name="Januszkiewicz K."/>
            <person name="Wedrychowicz H."/>
        </authorList>
    </citation>
    <scope>NUCLEOTIDE SEQUENCE [LARGE SCALE GENOMIC DNA]</scope>
    <source>
        <strain evidence="4 5">CGMCC 4.2025</strain>
    </source>
</reference>
<dbReference type="AlphaFoldDB" id="A0A1M7P9L7"/>
<dbReference type="Pfam" id="PF00107">
    <property type="entry name" value="ADH_zinc_N"/>
    <property type="match status" value="1"/>
</dbReference>